<feature type="transmembrane region" description="Helical" evidence="1">
    <location>
        <begin position="108"/>
        <end position="128"/>
    </location>
</feature>
<dbReference type="EMBL" id="LT629690">
    <property type="protein sequence ID" value="SDF46270.1"/>
    <property type="molecule type" value="Genomic_DNA"/>
</dbReference>
<gene>
    <name evidence="2" type="ORF">SAMN05444167_2481</name>
</gene>
<name>A0A1G7LB52_9BACT</name>
<organism evidence="2 3">
    <name type="scientific">Terriglobus roseus</name>
    <dbReference type="NCBI Taxonomy" id="392734"/>
    <lineage>
        <taxon>Bacteria</taxon>
        <taxon>Pseudomonadati</taxon>
        <taxon>Acidobacteriota</taxon>
        <taxon>Terriglobia</taxon>
        <taxon>Terriglobales</taxon>
        <taxon>Acidobacteriaceae</taxon>
        <taxon>Terriglobus</taxon>
    </lineage>
</organism>
<dbReference type="Proteomes" id="UP000182427">
    <property type="component" value="Chromosome I"/>
</dbReference>
<sequence>MVERRLRILILVYLWGALIEDTLLFVIAWVAPDLWFRVFHHAFPIGFEVAFLRRSAGQWAAFALAQAITLWRWKKQPVWLAVEAGIRFSDLFTDVSYIIVTAHSLTTVGWFLLLPPPLLNLVGVVIMLRAYNQMQGAKPAI</sequence>
<proteinExistence type="predicted"/>
<keyword evidence="3" id="KW-1185">Reference proteome</keyword>
<dbReference type="RefSeq" id="WP_083345411.1">
    <property type="nucleotide sequence ID" value="NZ_LT629690.1"/>
</dbReference>
<accession>A0A1G7LB52</accession>
<keyword evidence="1" id="KW-1133">Transmembrane helix</keyword>
<feature type="transmembrane region" description="Helical" evidence="1">
    <location>
        <begin position="12"/>
        <end position="31"/>
    </location>
</feature>
<keyword evidence="1" id="KW-0472">Membrane</keyword>
<protein>
    <submittedName>
        <fullName evidence="2">Uncharacterized protein</fullName>
    </submittedName>
</protein>
<keyword evidence="1" id="KW-0812">Transmembrane</keyword>
<evidence type="ECO:0000313" key="3">
    <source>
        <dbReference type="Proteomes" id="UP000182427"/>
    </source>
</evidence>
<evidence type="ECO:0000256" key="1">
    <source>
        <dbReference type="SAM" id="Phobius"/>
    </source>
</evidence>
<reference evidence="2 3" key="1">
    <citation type="submission" date="2016-10" db="EMBL/GenBank/DDBJ databases">
        <authorList>
            <person name="de Groot N.N."/>
        </authorList>
    </citation>
    <scope>NUCLEOTIDE SEQUENCE [LARGE SCALE GENOMIC DNA]</scope>
    <source>
        <strain evidence="2 3">GAS232</strain>
    </source>
</reference>
<dbReference type="OrthoDB" id="119647at2"/>
<dbReference type="AlphaFoldDB" id="A0A1G7LB52"/>
<evidence type="ECO:0000313" key="2">
    <source>
        <dbReference type="EMBL" id="SDF46270.1"/>
    </source>
</evidence>